<evidence type="ECO:0000259" key="1">
    <source>
        <dbReference type="Pfam" id="PF00501"/>
    </source>
</evidence>
<dbReference type="InterPro" id="IPR000873">
    <property type="entry name" value="AMP-dep_synth/lig_dom"/>
</dbReference>
<evidence type="ECO:0000313" key="2">
    <source>
        <dbReference type="EMBL" id="NYE49682.1"/>
    </source>
</evidence>
<organism evidence="2 3">
    <name type="scientific">Spinactinospora alkalitolerans</name>
    <dbReference type="NCBI Taxonomy" id="687207"/>
    <lineage>
        <taxon>Bacteria</taxon>
        <taxon>Bacillati</taxon>
        <taxon>Actinomycetota</taxon>
        <taxon>Actinomycetes</taxon>
        <taxon>Streptosporangiales</taxon>
        <taxon>Nocardiopsidaceae</taxon>
        <taxon>Spinactinospora</taxon>
    </lineage>
</organism>
<dbReference type="SUPFAM" id="SSF56801">
    <property type="entry name" value="Acetyl-CoA synthetase-like"/>
    <property type="match status" value="1"/>
</dbReference>
<proteinExistence type="predicted"/>
<sequence>MDLWRRAVAVDPARPFVTAYDEATGGRVELSHATFDNWVAKTANLLVDGLGAEPGERVALALPVHWQSLVWLTACFSTGTTAVVAADGEQGGGVPEGDIVVADAARLDAALDAPGAREVVGASLHPLGAPLQDCPPAAMDYAVEVRGFGDRFAPAAPVRPAAVALDSGSGHRYTGSDLVAAAREKATEWKLTSADRVAIIASTSDPLTALGHDLSRFLAAVHSASALVLTSGADSTNLQARIDMERVTAIADARPEPPPISGTIKPLT</sequence>
<dbReference type="NCBIfam" id="TIGR03089">
    <property type="entry name" value="TIGR03089 family protein"/>
    <property type="match status" value="1"/>
</dbReference>
<dbReference type="RefSeq" id="WP_312863306.1">
    <property type="nucleotide sequence ID" value="NZ_BAAAYY010000037.1"/>
</dbReference>
<dbReference type="InterPro" id="IPR017523">
    <property type="entry name" value="Rv3268"/>
</dbReference>
<dbReference type="EMBL" id="JACCCC010000001">
    <property type="protein sequence ID" value="NYE49682.1"/>
    <property type="molecule type" value="Genomic_DNA"/>
</dbReference>
<feature type="domain" description="AMP-dependent synthetase/ligase" evidence="1">
    <location>
        <begin position="5"/>
        <end position="85"/>
    </location>
</feature>
<reference evidence="2 3" key="1">
    <citation type="submission" date="2020-07" db="EMBL/GenBank/DDBJ databases">
        <title>Sequencing the genomes of 1000 actinobacteria strains.</title>
        <authorList>
            <person name="Klenk H.-P."/>
        </authorList>
    </citation>
    <scope>NUCLEOTIDE SEQUENCE [LARGE SCALE GENOMIC DNA]</scope>
    <source>
        <strain evidence="2 3">CXB654</strain>
    </source>
</reference>
<protein>
    <submittedName>
        <fullName evidence="2">Uncharacterized protein (TIGR03089 family)</fullName>
    </submittedName>
</protein>
<name>A0A852U2M5_9ACTN</name>
<dbReference type="Gene3D" id="3.40.50.12780">
    <property type="entry name" value="N-terminal domain of ligase-like"/>
    <property type="match status" value="1"/>
</dbReference>
<dbReference type="Pfam" id="PF00501">
    <property type="entry name" value="AMP-binding"/>
    <property type="match status" value="1"/>
</dbReference>
<dbReference type="AlphaFoldDB" id="A0A852U2M5"/>
<keyword evidence="3" id="KW-1185">Reference proteome</keyword>
<gene>
    <name evidence="2" type="ORF">HDA32_004802</name>
</gene>
<comment type="caution">
    <text evidence="2">The sequence shown here is derived from an EMBL/GenBank/DDBJ whole genome shotgun (WGS) entry which is preliminary data.</text>
</comment>
<accession>A0A852U2M5</accession>
<evidence type="ECO:0000313" key="3">
    <source>
        <dbReference type="Proteomes" id="UP000589036"/>
    </source>
</evidence>
<dbReference type="InterPro" id="IPR042099">
    <property type="entry name" value="ANL_N_sf"/>
</dbReference>
<dbReference type="Proteomes" id="UP000589036">
    <property type="component" value="Unassembled WGS sequence"/>
</dbReference>